<dbReference type="Pfam" id="PF00156">
    <property type="entry name" value="Pribosyltran"/>
    <property type="match status" value="1"/>
</dbReference>
<keyword evidence="4" id="KW-0804">Transcription</keyword>
<dbReference type="InterPro" id="IPR015265">
    <property type="entry name" value="PuR_N"/>
</dbReference>
<accession>A0A242K7T9</accession>
<feature type="domain" description="Phosphoribosyltransferase" evidence="6">
    <location>
        <begin position="108"/>
        <end position="247"/>
    </location>
</feature>
<reference evidence="8" key="1">
    <citation type="submission" date="2017-05" db="EMBL/GenBank/DDBJ databases">
        <title>The Genome Sequence of Enterococcus sp. 9E7_DIV0242.</title>
        <authorList>
            <consortium name="The Broad Institute Genomics Platform"/>
            <consortium name="The Broad Institute Genomic Center for Infectious Diseases"/>
            <person name="Earl A."/>
            <person name="Manson A."/>
            <person name="Schwartman J."/>
            <person name="Gilmore M."/>
            <person name="Abouelleil A."/>
            <person name="Cao P."/>
            <person name="Chapman S."/>
            <person name="Cusick C."/>
            <person name="Shea T."/>
            <person name="Young S."/>
            <person name="Neafsey D."/>
            <person name="Nusbaum C."/>
            <person name="Birren B."/>
        </authorList>
    </citation>
    <scope>NUCLEOTIDE SEQUENCE [LARGE SCALE GENOMIC DNA]</scope>
    <source>
        <strain evidence="8">9E7_DIV0242</strain>
    </source>
</reference>
<name>A0A242K7T9_9ENTE</name>
<evidence type="ECO:0000259" key="6">
    <source>
        <dbReference type="Pfam" id="PF00156"/>
    </source>
</evidence>
<evidence type="ECO:0000256" key="1">
    <source>
        <dbReference type="ARBA" id="ARBA00011738"/>
    </source>
</evidence>
<dbReference type="GO" id="GO:0003677">
    <property type="term" value="F:DNA binding"/>
    <property type="evidence" value="ECO:0007669"/>
    <property type="project" value="UniProtKB-KW"/>
</dbReference>
<dbReference type="SUPFAM" id="SSF53271">
    <property type="entry name" value="PRTase-like"/>
    <property type="match status" value="1"/>
</dbReference>
<comment type="subunit">
    <text evidence="1">Homodimer.</text>
</comment>
<comment type="similarity">
    <text evidence="5">Belongs to the purine/pyrimidine phosphoribosyltransferase family. PurR subfamily.</text>
</comment>
<evidence type="ECO:0000256" key="2">
    <source>
        <dbReference type="ARBA" id="ARBA00023015"/>
    </source>
</evidence>
<dbReference type="Pfam" id="PF09182">
    <property type="entry name" value="PuR_N"/>
    <property type="match status" value="1"/>
</dbReference>
<dbReference type="Gene3D" id="3.40.50.2020">
    <property type="match status" value="1"/>
</dbReference>
<dbReference type="AlphaFoldDB" id="A0A242K7T9"/>
<dbReference type="CDD" id="cd06223">
    <property type="entry name" value="PRTases_typeI"/>
    <property type="match status" value="1"/>
</dbReference>
<dbReference type="InterPro" id="IPR036388">
    <property type="entry name" value="WH-like_DNA-bd_sf"/>
</dbReference>
<evidence type="ECO:0000256" key="3">
    <source>
        <dbReference type="ARBA" id="ARBA00023125"/>
    </source>
</evidence>
<dbReference type="GO" id="GO:0045982">
    <property type="term" value="P:negative regulation of purine nucleobase metabolic process"/>
    <property type="evidence" value="ECO:0007669"/>
    <property type="project" value="InterPro"/>
</dbReference>
<evidence type="ECO:0000256" key="4">
    <source>
        <dbReference type="ARBA" id="ARBA00023163"/>
    </source>
</evidence>
<dbReference type="PANTHER" id="PTHR43864">
    <property type="entry name" value="HYPOXANTHINE/GUANINE PHOSPHORIBOSYLTRANSFERASE"/>
    <property type="match status" value="1"/>
</dbReference>
<evidence type="ECO:0000256" key="5">
    <source>
        <dbReference type="ARBA" id="ARBA00049656"/>
    </source>
</evidence>
<dbReference type="InterPro" id="IPR010078">
    <property type="entry name" value="PurR_Bsub"/>
</dbReference>
<dbReference type="InterPro" id="IPR000836">
    <property type="entry name" value="PRTase_dom"/>
</dbReference>
<dbReference type="Gene3D" id="1.10.10.10">
    <property type="entry name" value="Winged helix-like DNA-binding domain superfamily/Winged helix DNA-binding domain"/>
    <property type="match status" value="1"/>
</dbReference>
<dbReference type="PANTHER" id="PTHR43864:SF2">
    <property type="entry name" value="PUR OPERON REPRESSOR"/>
    <property type="match status" value="1"/>
</dbReference>
<dbReference type="SUPFAM" id="SSF46785">
    <property type="entry name" value="Winged helix' DNA-binding domain"/>
    <property type="match status" value="1"/>
</dbReference>
<dbReference type="EMBL" id="NGMM01000002">
    <property type="protein sequence ID" value="OTP17139.1"/>
    <property type="molecule type" value="Genomic_DNA"/>
</dbReference>
<keyword evidence="3" id="KW-0238">DNA-binding</keyword>
<dbReference type="InterPro" id="IPR029057">
    <property type="entry name" value="PRTase-like"/>
</dbReference>
<comment type="caution">
    <text evidence="8">The sequence shown here is derived from an EMBL/GenBank/DDBJ whole genome shotgun (WGS) entry which is preliminary data.</text>
</comment>
<dbReference type="InterPro" id="IPR036390">
    <property type="entry name" value="WH_DNA-bd_sf"/>
</dbReference>
<evidence type="ECO:0000313" key="8">
    <source>
        <dbReference type="EMBL" id="OTP17139.1"/>
    </source>
</evidence>
<gene>
    <name evidence="8" type="ORF">A5888_001277</name>
</gene>
<organism evidence="8">
    <name type="scientific">Candidatus Enterococcus clewellii</name>
    <dbReference type="NCBI Taxonomy" id="1834193"/>
    <lineage>
        <taxon>Bacteria</taxon>
        <taxon>Bacillati</taxon>
        <taxon>Bacillota</taxon>
        <taxon>Bacilli</taxon>
        <taxon>Lactobacillales</taxon>
        <taxon>Enterococcaceae</taxon>
        <taxon>Enterococcus</taxon>
    </lineage>
</organism>
<dbReference type="GO" id="GO:0045892">
    <property type="term" value="P:negative regulation of DNA-templated transcription"/>
    <property type="evidence" value="ECO:0007669"/>
    <property type="project" value="InterPro"/>
</dbReference>
<protein>
    <submittedName>
        <fullName evidence="8">Pur operon repressor PurR</fullName>
    </submittedName>
</protein>
<dbReference type="NCBIfam" id="TIGR01743">
    <property type="entry name" value="purR_Bsub"/>
    <property type="match status" value="1"/>
</dbReference>
<feature type="domain" description="Bacterial purine repressor N-terminal" evidence="7">
    <location>
        <begin position="4"/>
        <end position="73"/>
    </location>
</feature>
<dbReference type="InterPro" id="IPR050118">
    <property type="entry name" value="Pur/Pyrimidine_PRTase"/>
</dbReference>
<dbReference type="OrthoDB" id="4213751at2"/>
<sequence>MKTRRSERLIDMTHYLLDHPHKLVSLTFFAERYQSAKSSISEDLAIIKKTFQQRGTGLLETVPGAAGGVQFIPKIPYEEAKQFIMGLGDRLSEQDRLLPGGYVYLSDLLGQPDLLRQIGRVIASMYLDQKVDAVMTVATKGVPIAQAVSYYLNVPFVIVRRDSKITEGSTVSVNYVSGSSERIEKMELSKRSLARGSRVLVVDDFMKGGGTVNGMKSLIEEFEAELVGITVFAESKFNGQRAINDYTSLLYVKDVDTQTKTINVVPGNYFNCLLYTSRCVVCKRRGHSNENNQCCSRQLFQSCLLYTSRCV</sequence>
<keyword evidence="2" id="KW-0805">Transcription regulation</keyword>
<proteinExistence type="inferred from homology"/>
<evidence type="ECO:0000259" key="7">
    <source>
        <dbReference type="Pfam" id="PF09182"/>
    </source>
</evidence>